<dbReference type="AlphaFoldDB" id="A0A6H5H6Z1"/>
<reference evidence="3 4" key="1">
    <citation type="submission" date="2020-02" db="EMBL/GenBank/DDBJ databases">
        <authorList>
            <person name="Ferguson B K."/>
        </authorList>
    </citation>
    <scope>NUCLEOTIDE SEQUENCE [LARGE SCALE GENOMIC DNA]</scope>
</reference>
<protein>
    <recommendedName>
        <fullName evidence="2">Reverse transcriptase Ty1/copia-type domain-containing protein</fullName>
    </recommendedName>
</protein>
<accession>A0A6H5H6Z1</accession>
<gene>
    <name evidence="3" type="ORF">NTEN_LOCUS16809</name>
</gene>
<dbReference type="InterPro" id="IPR013103">
    <property type="entry name" value="RVT_2"/>
</dbReference>
<feature type="domain" description="Reverse transcriptase Ty1/copia-type" evidence="2">
    <location>
        <begin position="127"/>
        <end position="248"/>
    </location>
</feature>
<dbReference type="OrthoDB" id="6629107at2759"/>
<dbReference type="Pfam" id="PF07727">
    <property type="entry name" value="RVT_2"/>
    <property type="match status" value="1"/>
</dbReference>
<organism evidence="3 4">
    <name type="scientific">Nesidiocoris tenuis</name>
    <dbReference type="NCBI Taxonomy" id="355587"/>
    <lineage>
        <taxon>Eukaryota</taxon>
        <taxon>Metazoa</taxon>
        <taxon>Ecdysozoa</taxon>
        <taxon>Arthropoda</taxon>
        <taxon>Hexapoda</taxon>
        <taxon>Insecta</taxon>
        <taxon>Pterygota</taxon>
        <taxon>Neoptera</taxon>
        <taxon>Paraneoptera</taxon>
        <taxon>Hemiptera</taxon>
        <taxon>Heteroptera</taxon>
        <taxon>Panheteroptera</taxon>
        <taxon>Cimicomorpha</taxon>
        <taxon>Miridae</taxon>
        <taxon>Dicyphina</taxon>
        <taxon>Nesidiocoris</taxon>
    </lineage>
</organism>
<proteinExistence type="predicted"/>
<keyword evidence="4" id="KW-1185">Reference proteome</keyword>
<dbReference type="Proteomes" id="UP000479000">
    <property type="component" value="Unassembled WGS sequence"/>
</dbReference>
<feature type="region of interest" description="Disordered" evidence="1">
    <location>
        <begin position="1"/>
        <end position="74"/>
    </location>
</feature>
<dbReference type="EMBL" id="CADCXU010024648">
    <property type="protein sequence ID" value="CAB0011982.1"/>
    <property type="molecule type" value="Genomic_DNA"/>
</dbReference>
<evidence type="ECO:0000259" key="2">
    <source>
        <dbReference type="Pfam" id="PF07727"/>
    </source>
</evidence>
<evidence type="ECO:0000256" key="1">
    <source>
        <dbReference type="SAM" id="MobiDB-lite"/>
    </source>
</evidence>
<name>A0A6H5H6Z1_9HEMI</name>
<evidence type="ECO:0000313" key="3">
    <source>
        <dbReference type="EMBL" id="CAB0011982.1"/>
    </source>
</evidence>
<evidence type="ECO:0000313" key="4">
    <source>
        <dbReference type="Proteomes" id="UP000479000"/>
    </source>
</evidence>
<sequence length="250" mass="28333">MTSLPEKPVTLDFSDSENECSDESIRQVENGESETEDENSRTSTPAPHAPEEREDEDAAAEASDSTRISSRKKTRPRRLDDFKTIFDESDLDSDESALLTYKAAVTGDDRDVWIAAINDEKEAHEQNGTWTLVDEADAKGKKILTSRWVFRIKDDGRHKARLVVRGCQQIPSVDFEETYSPVVGTDALRIVFAHAVKNHLHFKKFDVRTAFLHGILEEEIFMRLPEGYDSNGKICKLQKALYGLRQASER</sequence>